<reference evidence="5 6" key="1">
    <citation type="submission" date="2017-05" db="EMBL/GenBank/DDBJ databases">
        <authorList>
            <person name="Varghese N."/>
            <person name="Submissions S."/>
        </authorList>
    </citation>
    <scope>NUCLEOTIDE SEQUENCE [LARGE SCALE GENOMIC DNA]</scope>
    <source>
        <strain evidence="5 6">DSM 46834</strain>
    </source>
</reference>
<keyword evidence="2 5" id="KW-0808">Transferase</keyword>
<dbReference type="GO" id="GO:0016757">
    <property type="term" value="F:glycosyltransferase activity"/>
    <property type="evidence" value="ECO:0007669"/>
    <property type="project" value="UniProtKB-KW"/>
</dbReference>
<keyword evidence="1" id="KW-0328">Glycosyltransferase</keyword>
<evidence type="ECO:0000313" key="5">
    <source>
        <dbReference type="EMBL" id="SMO98527.1"/>
    </source>
</evidence>
<evidence type="ECO:0000256" key="2">
    <source>
        <dbReference type="ARBA" id="ARBA00022679"/>
    </source>
</evidence>
<dbReference type="SUPFAM" id="SSF53756">
    <property type="entry name" value="UDP-Glycosyltransferase/glycogen phosphorylase"/>
    <property type="match status" value="1"/>
</dbReference>
<accession>A0A521FQM9</accession>
<evidence type="ECO:0000256" key="1">
    <source>
        <dbReference type="ARBA" id="ARBA00022676"/>
    </source>
</evidence>
<dbReference type="Proteomes" id="UP000317484">
    <property type="component" value="Unassembled WGS sequence"/>
</dbReference>
<dbReference type="CDD" id="cd03811">
    <property type="entry name" value="GT4_GT28_WabH-like"/>
    <property type="match status" value="1"/>
</dbReference>
<evidence type="ECO:0000259" key="4">
    <source>
        <dbReference type="Pfam" id="PF13439"/>
    </source>
</evidence>
<sequence length="342" mass="36783">MIGGAERFLHNLVSGLPRDVDVTVLGTSRIVVDEVAVGRHGTVTEVVDDTVRSFWGSLGRARPDVVHVNLTALTSCRRAVVASLLRRIPVVLVDHLPTPGLTWRGRFLQRLMTSSSSARIAVGSNAAREVERHGGVRHGVVHAIPNGVPEPDCAASTTTGTRLTVGVLARLEPQKGIDVLLRALVDLPEVTLLVAGDGGQRDRLEDLVRERDLSDRVEFLGNVDSPCEVLGRVQALVQPSRWEGMPLAVLEAMHVGLPVVATDVGSLREVVVDGETGLLVPPDDPGALAAALRRLLDDPALRTELGAAARIRARRDFSVRSMSTRYDEHYRAACGVAAPSRR</sequence>
<name>A0A521FQM9_9ACTN</name>
<organism evidence="5 6">
    <name type="scientific">Geodermatophilus aquaeductus</name>
    <dbReference type="NCBI Taxonomy" id="1564161"/>
    <lineage>
        <taxon>Bacteria</taxon>
        <taxon>Bacillati</taxon>
        <taxon>Actinomycetota</taxon>
        <taxon>Actinomycetes</taxon>
        <taxon>Geodermatophilales</taxon>
        <taxon>Geodermatophilaceae</taxon>
        <taxon>Geodermatophilus</taxon>
    </lineage>
</organism>
<keyword evidence="6" id="KW-1185">Reference proteome</keyword>
<feature type="domain" description="Glycosyltransferase subfamily 4-like N-terminal" evidence="4">
    <location>
        <begin position="2"/>
        <end position="148"/>
    </location>
</feature>
<evidence type="ECO:0000259" key="3">
    <source>
        <dbReference type="Pfam" id="PF00534"/>
    </source>
</evidence>
<dbReference type="InterPro" id="IPR028098">
    <property type="entry name" value="Glyco_trans_4-like_N"/>
</dbReference>
<dbReference type="RefSeq" id="WP_185938521.1">
    <property type="nucleotide sequence ID" value="NZ_FXTJ01000013.1"/>
</dbReference>
<dbReference type="PANTHER" id="PTHR12526">
    <property type="entry name" value="GLYCOSYLTRANSFERASE"/>
    <property type="match status" value="1"/>
</dbReference>
<evidence type="ECO:0000313" key="6">
    <source>
        <dbReference type="Proteomes" id="UP000317484"/>
    </source>
</evidence>
<dbReference type="EMBL" id="FXTJ01000013">
    <property type="protein sequence ID" value="SMO98527.1"/>
    <property type="molecule type" value="Genomic_DNA"/>
</dbReference>
<protein>
    <submittedName>
        <fullName evidence="5">Glycosyltransferase involved in cell wall bisynthesis</fullName>
    </submittedName>
</protein>
<dbReference type="Pfam" id="PF13439">
    <property type="entry name" value="Glyco_transf_4"/>
    <property type="match status" value="1"/>
</dbReference>
<gene>
    <name evidence="5" type="ORF">SAMN06273567_113100</name>
</gene>
<proteinExistence type="predicted"/>
<feature type="domain" description="Glycosyl transferase family 1" evidence="3">
    <location>
        <begin position="161"/>
        <end position="310"/>
    </location>
</feature>
<dbReference type="InterPro" id="IPR001296">
    <property type="entry name" value="Glyco_trans_1"/>
</dbReference>
<dbReference type="PANTHER" id="PTHR12526:SF510">
    <property type="entry name" value="D-INOSITOL 3-PHOSPHATE GLYCOSYLTRANSFERASE"/>
    <property type="match status" value="1"/>
</dbReference>
<dbReference type="Pfam" id="PF00534">
    <property type="entry name" value="Glycos_transf_1"/>
    <property type="match status" value="1"/>
</dbReference>
<dbReference type="AlphaFoldDB" id="A0A521FQM9"/>
<dbReference type="Gene3D" id="3.40.50.2000">
    <property type="entry name" value="Glycogen Phosphorylase B"/>
    <property type="match status" value="2"/>
</dbReference>